<reference evidence="2 3" key="1">
    <citation type="submission" date="2019-10" db="EMBL/GenBank/DDBJ databases">
        <title>Genomic and transcriptomic insights into the perfect genentic adaptation of a filamentous nitrogen-fixing cyanobacterium to rice fields.</title>
        <authorList>
            <person name="Chen Z."/>
        </authorList>
    </citation>
    <scope>NUCLEOTIDE SEQUENCE [LARGE SCALE GENOMIC DNA]</scope>
    <source>
        <strain evidence="2">CCNUC1</strain>
    </source>
</reference>
<dbReference type="PRINTS" id="PR00702">
    <property type="entry name" value="ACRIFLAVINRP"/>
</dbReference>
<feature type="transmembrane region" description="Helical" evidence="1">
    <location>
        <begin position="508"/>
        <end position="529"/>
    </location>
</feature>
<name>A0A5P8WCA6_9NOSO</name>
<keyword evidence="1" id="KW-0472">Membrane</keyword>
<gene>
    <name evidence="2" type="ORF">GXM_07695</name>
</gene>
<dbReference type="SUPFAM" id="SSF82693">
    <property type="entry name" value="Multidrug efflux transporter AcrB pore domain, PN1, PN2, PC1 and PC2 subdomains"/>
    <property type="match status" value="3"/>
</dbReference>
<evidence type="ECO:0000313" key="2">
    <source>
        <dbReference type="EMBL" id="QFS50201.1"/>
    </source>
</evidence>
<feature type="transmembrane region" description="Helical" evidence="1">
    <location>
        <begin position="570"/>
        <end position="593"/>
    </location>
</feature>
<dbReference type="EMBL" id="CP045227">
    <property type="protein sequence ID" value="QFS50201.1"/>
    <property type="molecule type" value="Genomic_DNA"/>
</dbReference>
<dbReference type="Gene3D" id="3.30.70.1440">
    <property type="entry name" value="Multidrug efflux transporter AcrB pore domain"/>
    <property type="match status" value="1"/>
</dbReference>
<feature type="transmembrane region" description="Helical" evidence="1">
    <location>
        <begin position="931"/>
        <end position="950"/>
    </location>
</feature>
<dbReference type="Gene3D" id="3.30.70.1430">
    <property type="entry name" value="Multidrug efflux transporter AcrB pore domain"/>
    <property type="match status" value="2"/>
</dbReference>
<dbReference type="InterPro" id="IPR001036">
    <property type="entry name" value="Acrflvin-R"/>
</dbReference>
<dbReference type="RefSeq" id="WP_152591301.1">
    <property type="nucleotide sequence ID" value="NZ_CP045227.1"/>
</dbReference>
<feature type="transmembrane region" description="Helical" evidence="1">
    <location>
        <begin position="481"/>
        <end position="502"/>
    </location>
</feature>
<dbReference type="SUPFAM" id="SSF82714">
    <property type="entry name" value="Multidrug efflux transporter AcrB TolC docking domain, DN and DC subdomains"/>
    <property type="match status" value="2"/>
</dbReference>
<dbReference type="PANTHER" id="PTHR32063:SF16">
    <property type="entry name" value="CATION EFFLUX SYSTEM (ACRB_ACRD_ACRF FAMILY)"/>
    <property type="match status" value="1"/>
</dbReference>
<dbReference type="KEGG" id="nsh:GXM_07695"/>
<dbReference type="Gene3D" id="1.20.1640.10">
    <property type="entry name" value="Multidrug efflux transporter AcrB transmembrane domain"/>
    <property type="match status" value="2"/>
</dbReference>
<accession>A0A5P8WCA6</accession>
<protein>
    <submittedName>
        <fullName evidence="2">Multidrug transporter AcrB</fullName>
    </submittedName>
</protein>
<dbReference type="AlphaFoldDB" id="A0A5P8WCA6"/>
<dbReference type="SUPFAM" id="SSF82866">
    <property type="entry name" value="Multidrug efflux transporter AcrB transmembrane domain"/>
    <property type="match status" value="2"/>
</dbReference>
<feature type="transmembrane region" description="Helical" evidence="1">
    <location>
        <begin position="420"/>
        <end position="439"/>
    </location>
</feature>
<keyword evidence="1" id="KW-0812">Transmembrane</keyword>
<keyword evidence="1" id="KW-1133">Transmembrane helix</keyword>
<dbReference type="GO" id="GO:0005886">
    <property type="term" value="C:plasma membrane"/>
    <property type="evidence" value="ECO:0007669"/>
    <property type="project" value="TreeGrafter"/>
</dbReference>
<dbReference type="InterPro" id="IPR027463">
    <property type="entry name" value="AcrB_DN_DC_subdom"/>
</dbReference>
<proteinExistence type="predicted"/>
<dbReference type="GO" id="GO:0042910">
    <property type="term" value="F:xenobiotic transmembrane transporter activity"/>
    <property type="evidence" value="ECO:0007669"/>
    <property type="project" value="TreeGrafter"/>
</dbReference>
<keyword evidence="3" id="KW-1185">Reference proteome</keyword>
<feature type="transmembrane region" description="Helical" evidence="1">
    <location>
        <begin position="32"/>
        <end position="51"/>
    </location>
</feature>
<dbReference type="Pfam" id="PF00873">
    <property type="entry name" value="ACR_tran"/>
    <property type="match status" value="1"/>
</dbReference>
<dbReference type="PANTHER" id="PTHR32063">
    <property type="match status" value="1"/>
</dbReference>
<feature type="transmembrane region" description="Helical" evidence="1">
    <location>
        <begin position="1027"/>
        <end position="1048"/>
    </location>
</feature>
<evidence type="ECO:0000256" key="1">
    <source>
        <dbReference type="SAM" id="Phobius"/>
    </source>
</evidence>
<sequence length="1107" mass="121520">MNNGSQIDRDPAKPHRLGFVGKLAKKFIDSKLTPLIILVALLLGIGATLILPREEEPQITVPMADVFVQMPGASAKDVEQRVTAPMEKLIKELPGVEYVYSTSKPGSSLVIVRFLVGQNTEDSIVQLYNKLYANFDKIPPGVSQPLIKSRAINDVPILALSLWGEQSTGAELRQIAAQLDEQIKQIPDVSETTIIGGQKRQLRVELDPTRLNGFGLTPLEISQALQSQNAELASGALSQNNQSFLVRTQSFIRSAEDAKGIVVAVANNQPVYLRDVAIVTDGSEEPASYVFFGQGSTRGEEQKSQNASETEAVTIAIAKRAGANAIQVSHRVLHKLEQIKHNYIPHNIHLTVTRDYGETAAERSNELLFHMLIAVVSVTLLMWFVMGKKEAMVVAVSIPVTLSLTLASFVFYGFTLNRVTFFALIFSIGILVDDAIVVVENVGRHLELPENKTRLQLSTNRRRTLKQIVLEAVDEVGNPTILATVAVIAAILPMAFVGGLMGPYMRPIPLGASAAMIFSALVAFIVVPWTTMRVFTGSSQTAHGHEEDALSKLYRRFMYPLVHYPRRGTAFLVATAIALILIVGGLAGFRLVILKMLPFDNKSELQVVVNMPEGTTLEQTARATREMGQYLATVPEVINYQSYVGTASPYNFNGLVRHYFLRSGANVADIQVNFLPKGDRQRQSHDIAKLIRPKLKEISDRYNARIQIAEIPPGPPVLQTLVTEVYGADYKAQIDLAKQIYQLYQSTDGVVDVDWYVETPQTDYRLVIDREKATLNGISPTQISQVLQMAISGENVGLLHDENAREDVAINLRFSQSSRTSLDDLKSLNLKGANGNLVPLSSLVKTETAIADTSIYHKNLQPVVYVLGDVSGKVESSVYAMLNLQPKIDKLIPATGAKIQTYLTEQPLTTETYSIKWDGEWQVTYEVFRDLGIAFAVVLVLIYALVVGWFQSFTTPLAIMAAIPFSLIGIMPAHWLMGSFFTATSMIGFIAGAGIVVRNSIILVDFIELRLKEGMPLEEAVIDAGAVRFRPMLLTAAAVVVGSAIILADPIFQGLAISLMAGEVASLLLSRSAVPILYYKLWRKRKGIQKDANAPTDQTIVKIITNS</sequence>
<feature type="transmembrane region" description="Helical" evidence="1">
    <location>
        <begin position="1054"/>
        <end position="1079"/>
    </location>
</feature>
<feature type="transmembrane region" description="Helical" evidence="1">
    <location>
        <begin position="983"/>
        <end position="1007"/>
    </location>
</feature>
<organism evidence="2 3">
    <name type="scientific">Nostoc sphaeroides CCNUC1</name>
    <dbReference type="NCBI Taxonomy" id="2653204"/>
    <lineage>
        <taxon>Bacteria</taxon>
        <taxon>Bacillati</taxon>
        <taxon>Cyanobacteriota</taxon>
        <taxon>Cyanophyceae</taxon>
        <taxon>Nostocales</taxon>
        <taxon>Nostocaceae</taxon>
        <taxon>Nostoc</taxon>
    </lineage>
</organism>
<evidence type="ECO:0000313" key="3">
    <source>
        <dbReference type="Proteomes" id="UP000326678"/>
    </source>
</evidence>
<dbReference type="Gene3D" id="3.30.70.1320">
    <property type="entry name" value="Multidrug efflux transporter AcrB pore domain like"/>
    <property type="match status" value="1"/>
</dbReference>
<dbReference type="Gene3D" id="3.30.2090.10">
    <property type="entry name" value="Multidrug efflux transporter AcrB TolC docking domain, DN and DC subdomains"/>
    <property type="match status" value="2"/>
</dbReference>
<dbReference type="Proteomes" id="UP000326678">
    <property type="component" value="Chromosome Gxm2"/>
</dbReference>
<feature type="transmembrane region" description="Helical" evidence="1">
    <location>
        <begin position="393"/>
        <end position="414"/>
    </location>
</feature>
<feature type="transmembrane region" description="Helical" evidence="1">
    <location>
        <begin position="367"/>
        <end position="386"/>
    </location>
</feature>